<evidence type="ECO:0000256" key="1">
    <source>
        <dbReference type="ARBA" id="ARBA00001913"/>
    </source>
</evidence>
<comment type="caution">
    <text evidence="8">The sequence shown here is derived from an EMBL/GenBank/DDBJ whole genome shotgun (WGS) entry which is preliminary data.</text>
</comment>
<dbReference type="SUPFAM" id="SSF48208">
    <property type="entry name" value="Six-hairpin glycosidases"/>
    <property type="match status" value="1"/>
</dbReference>
<evidence type="ECO:0000256" key="4">
    <source>
        <dbReference type="SAM" id="MobiDB-lite"/>
    </source>
</evidence>
<evidence type="ECO:0000256" key="3">
    <source>
        <dbReference type="ARBA" id="ARBA00022837"/>
    </source>
</evidence>
<dbReference type="FunFam" id="1.20.1050.60:FF:000001">
    <property type="entry name" value="Putative alpha-1,2-mannosidase"/>
    <property type="match status" value="1"/>
</dbReference>
<keyword evidence="8" id="KW-0326">Glycosidase</keyword>
<keyword evidence="9" id="KW-1185">Reference proteome</keyword>
<dbReference type="EMBL" id="JAFMYU010000022">
    <property type="protein sequence ID" value="MBO0933733.1"/>
    <property type="molecule type" value="Genomic_DNA"/>
</dbReference>
<comment type="subunit">
    <text evidence="2">Monomer.</text>
</comment>
<evidence type="ECO:0000313" key="8">
    <source>
        <dbReference type="EMBL" id="MBO0933733.1"/>
    </source>
</evidence>
<dbReference type="InterPro" id="IPR041371">
    <property type="entry name" value="GH92_N"/>
</dbReference>
<feature type="domain" description="Glycosyl hydrolase family 92" evidence="6">
    <location>
        <begin position="265"/>
        <end position="740"/>
    </location>
</feature>
<keyword evidence="8" id="KW-0378">Hydrolase</keyword>
<dbReference type="GO" id="GO:0016798">
    <property type="term" value="F:hydrolase activity, acting on glycosyl bonds"/>
    <property type="evidence" value="ECO:0007669"/>
    <property type="project" value="UniProtKB-KW"/>
</dbReference>
<dbReference type="AlphaFoldDB" id="A0A939G9K1"/>
<dbReference type="GO" id="GO:0005975">
    <property type="term" value="P:carbohydrate metabolic process"/>
    <property type="evidence" value="ECO:0007669"/>
    <property type="project" value="InterPro"/>
</dbReference>
<dbReference type="InterPro" id="IPR005887">
    <property type="entry name" value="GH92_a_mannosidase_put"/>
</dbReference>
<name>A0A939G9K1_9BACT</name>
<dbReference type="EC" id="3.2.1.-" evidence="8"/>
<dbReference type="Gene3D" id="2.70.98.10">
    <property type="match status" value="1"/>
</dbReference>
<dbReference type="InterPro" id="IPR012939">
    <property type="entry name" value="Glyco_hydro_92"/>
</dbReference>
<accession>A0A939G9K1</accession>
<sequence>MRQFCTSFLLLTALAATAQTPPARPAADPVEWVNPLMGTDSKPSLSNGNTYPAVALPWGMNFWMPQTGRMGDGWAYTYAADKIRGFKQTHQPSPWMNDYGQFSIMPMTGRARFVEEQRASWFSHKAEVAKPYYYSVYLADHDVTTEIAPTERAASFRFTFPKTDSAQVVIDALNKGSYVRIIPGERKIVGYTTKNSGGVPANFKNYFVLVFDKPFARHAVWQNGKWANDLLEIQADQAGAVVGFQTRKGEVVHARVASSFISPEQAELNLNEIGKDEFETVKQKAKTAWNTVLGRIQVEGGTPDQYRTFYSCMYRALLFPRKFYEMDAAGNVMHYSPYNGEVRPGYMFTDTGFWDTFRSLFPFLNLLYPTLSAHMQEGLANAYKEGGWLPEWGSPGLRNVMVGSNSASVVSDAYLKGGKNYDINALYEALVKNSNNEGPLDAVGRRGATYYNELGYVPYDVKINENAARTLEYAYDDFTIYQLAKKLNRPKAEIDLFAKRSQNYRNLFDKQTGLMRGKNKDGSFQTPFNPFKWGDAFTEGNSWHYTWSVFHDVQGLIGLMGGPKAFTNKLDSVFILPPVFDDSYYGSVIHEIREMQIANMGQYAHGNQPIQHMIYLYNYAGEPWKTQYWLREVMNRLYLPTPDGYCGDEDNGQTSAWYVFSAMGFYPVCPATDQYVLGAPLFGKVIMTLENGRKVVINAPKNSTQNRYVNGLKINGKPYSKNWLSHTALMQGATLDVDMSAMPNKQRGTQAGDFPYSLSNELK</sequence>
<gene>
    <name evidence="8" type="ORF">J2I48_22185</name>
</gene>
<dbReference type="Gene3D" id="3.30.2080.10">
    <property type="entry name" value="GH92 mannosidase domain"/>
    <property type="match status" value="1"/>
</dbReference>
<dbReference type="GO" id="GO:0005829">
    <property type="term" value="C:cytosol"/>
    <property type="evidence" value="ECO:0007669"/>
    <property type="project" value="TreeGrafter"/>
</dbReference>
<dbReference type="FunFam" id="1.20.1610.10:FF:000001">
    <property type="entry name" value="Putative alpha-1,2-mannosidase"/>
    <property type="match status" value="1"/>
</dbReference>
<dbReference type="Gene3D" id="1.20.1610.10">
    <property type="entry name" value="alpha-1,2-mannosidases domains"/>
    <property type="match status" value="1"/>
</dbReference>
<feature type="region of interest" description="Disordered" evidence="4">
    <location>
        <begin position="744"/>
        <end position="763"/>
    </location>
</feature>
<dbReference type="Pfam" id="PF17678">
    <property type="entry name" value="Glyco_hydro_92N"/>
    <property type="match status" value="1"/>
</dbReference>
<dbReference type="Pfam" id="PF07971">
    <property type="entry name" value="Glyco_hydro_92"/>
    <property type="match status" value="1"/>
</dbReference>
<keyword evidence="5" id="KW-0732">Signal</keyword>
<comment type="cofactor">
    <cofactor evidence="1">
        <name>Ca(2+)</name>
        <dbReference type="ChEBI" id="CHEBI:29108"/>
    </cofactor>
</comment>
<dbReference type="GO" id="GO:0006516">
    <property type="term" value="P:glycoprotein catabolic process"/>
    <property type="evidence" value="ECO:0007669"/>
    <property type="project" value="TreeGrafter"/>
</dbReference>
<dbReference type="Proteomes" id="UP000664795">
    <property type="component" value="Unassembled WGS sequence"/>
</dbReference>
<proteinExistence type="predicted"/>
<evidence type="ECO:0000256" key="5">
    <source>
        <dbReference type="SAM" id="SignalP"/>
    </source>
</evidence>
<feature type="chain" id="PRO_5037828673" evidence="5">
    <location>
        <begin position="19"/>
        <end position="763"/>
    </location>
</feature>
<feature type="domain" description="Glycosyl hydrolase family 92 N-terminal" evidence="7">
    <location>
        <begin position="32"/>
        <end position="259"/>
    </location>
</feature>
<dbReference type="InterPro" id="IPR008928">
    <property type="entry name" value="6-hairpin_glycosidase_sf"/>
</dbReference>
<dbReference type="PANTHER" id="PTHR12143:SF43">
    <property type="entry name" value="PUTATIVE-RELATED"/>
    <property type="match status" value="1"/>
</dbReference>
<dbReference type="InterPro" id="IPR050883">
    <property type="entry name" value="PNGase"/>
</dbReference>
<evidence type="ECO:0000259" key="6">
    <source>
        <dbReference type="Pfam" id="PF07971"/>
    </source>
</evidence>
<dbReference type="NCBIfam" id="TIGR01180">
    <property type="entry name" value="aman2_put"/>
    <property type="match status" value="1"/>
</dbReference>
<dbReference type="RefSeq" id="WP_207337699.1">
    <property type="nucleotide sequence ID" value="NZ_JAFMYU010000022.1"/>
</dbReference>
<protein>
    <submittedName>
        <fullName evidence="8">GH92 family glycosyl hydrolase</fullName>
        <ecNumber evidence="8">3.2.1.-</ecNumber>
    </submittedName>
</protein>
<organism evidence="8 9">
    <name type="scientific">Fibrella aquatilis</name>
    <dbReference type="NCBI Taxonomy" id="2817059"/>
    <lineage>
        <taxon>Bacteria</taxon>
        <taxon>Pseudomonadati</taxon>
        <taxon>Bacteroidota</taxon>
        <taxon>Cytophagia</taxon>
        <taxon>Cytophagales</taxon>
        <taxon>Spirosomataceae</taxon>
        <taxon>Fibrella</taxon>
    </lineage>
</organism>
<dbReference type="GO" id="GO:0000224">
    <property type="term" value="F:peptide-N4-(N-acetyl-beta-glucosaminyl)asparagine amidase activity"/>
    <property type="evidence" value="ECO:0007669"/>
    <property type="project" value="TreeGrafter"/>
</dbReference>
<reference evidence="8 9" key="1">
    <citation type="submission" date="2021-03" db="EMBL/GenBank/DDBJ databases">
        <title>Fibrella sp. HMF5036 genome sequencing and assembly.</title>
        <authorList>
            <person name="Kang H."/>
            <person name="Kim H."/>
            <person name="Bae S."/>
            <person name="Joh K."/>
        </authorList>
    </citation>
    <scope>NUCLEOTIDE SEQUENCE [LARGE SCALE GENOMIC DNA]</scope>
    <source>
        <strain evidence="8 9">HMF5036</strain>
    </source>
</reference>
<dbReference type="FunFam" id="3.30.2080.10:FF:000001">
    <property type="entry name" value="Alpha-1,2-mannosidase subfamily"/>
    <property type="match status" value="1"/>
</dbReference>
<evidence type="ECO:0000313" key="9">
    <source>
        <dbReference type="Proteomes" id="UP000664795"/>
    </source>
</evidence>
<dbReference type="InterPro" id="IPR014718">
    <property type="entry name" value="GH-type_carb-bd"/>
</dbReference>
<evidence type="ECO:0000256" key="2">
    <source>
        <dbReference type="ARBA" id="ARBA00011245"/>
    </source>
</evidence>
<dbReference type="PANTHER" id="PTHR12143">
    <property type="entry name" value="PEPTIDE N-GLYCANASE PNGASE -RELATED"/>
    <property type="match status" value="1"/>
</dbReference>
<dbReference type="Gene3D" id="1.20.1050.60">
    <property type="entry name" value="alpha-1,2-mannosidase"/>
    <property type="match status" value="1"/>
</dbReference>
<dbReference type="GO" id="GO:0030246">
    <property type="term" value="F:carbohydrate binding"/>
    <property type="evidence" value="ECO:0007669"/>
    <property type="project" value="InterPro"/>
</dbReference>
<feature type="signal peptide" evidence="5">
    <location>
        <begin position="1"/>
        <end position="18"/>
    </location>
</feature>
<keyword evidence="3" id="KW-0106">Calcium</keyword>
<evidence type="ECO:0000259" key="7">
    <source>
        <dbReference type="Pfam" id="PF17678"/>
    </source>
</evidence>